<dbReference type="Gene3D" id="1.25.40.190">
    <property type="entry name" value="Actin-related protein 2/3 complex subunit 5"/>
    <property type="match status" value="1"/>
</dbReference>
<dbReference type="EMBL" id="CAIF01000123">
    <property type="protein sequence ID" value="CCH44354.1"/>
    <property type="molecule type" value="Genomic_DNA"/>
</dbReference>
<comment type="subcellular location">
    <subcellularLocation>
        <location evidence="1">Cytoplasm</location>
        <location evidence="1">Cytoskeleton</location>
    </subcellularLocation>
</comment>
<sequence length="76" mass="8390">MEDWRRIDIDALDPEAQIIAEELKPEVAPVSAEEVQTRISTLRSYISKGAFTDAIGFLTEDPPYGADDASKVSVNH</sequence>
<accession>K0KSM8</accession>
<name>K0KSM8_WICCF</name>
<dbReference type="Pfam" id="PF04699">
    <property type="entry name" value="P16-Arc"/>
    <property type="match status" value="1"/>
</dbReference>
<evidence type="ECO:0000256" key="4">
    <source>
        <dbReference type="ARBA" id="ARBA00023212"/>
    </source>
</evidence>
<dbReference type="Proteomes" id="UP000009328">
    <property type="component" value="Unassembled WGS sequence"/>
</dbReference>
<evidence type="ECO:0000256" key="1">
    <source>
        <dbReference type="ARBA" id="ARBA00004245"/>
    </source>
</evidence>
<evidence type="ECO:0000256" key="2">
    <source>
        <dbReference type="ARBA" id="ARBA00006084"/>
    </source>
</evidence>
<dbReference type="GO" id="GO:0034314">
    <property type="term" value="P:Arp2/3 complex-mediated actin nucleation"/>
    <property type="evidence" value="ECO:0007669"/>
    <property type="project" value="InterPro"/>
</dbReference>
<comment type="caution">
    <text evidence="5">The sequence shown here is derived from an EMBL/GenBank/DDBJ whole genome shotgun (WGS) entry which is preliminary data.</text>
</comment>
<dbReference type="InterPro" id="IPR006789">
    <property type="entry name" value="ARPC5"/>
</dbReference>
<evidence type="ECO:0000313" key="6">
    <source>
        <dbReference type="Proteomes" id="UP000009328"/>
    </source>
</evidence>
<dbReference type="eggNOG" id="KOG3380">
    <property type="taxonomic scope" value="Eukaryota"/>
</dbReference>
<keyword evidence="3" id="KW-0963">Cytoplasm</keyword>
<dbReference type="GO" id="GO:0030833">
    <property type="term" value="P:regulation of actin filament polymerization"/>
    <property type="evidence" value="ECO:0007669"/>
    <property type="project" value="InterPro"/>
</dbReference>
<evidence type="ECO:0000313" key="5">
    <source>
        <dbReference type="EMBL" id="CCH44354.1"/>
    </source>
</evidence>
<keyword evidence="6" id="KW-1185">Reference proteome</keyword>
<proteinExistence type="inferred from homology"/>
<dbReference type="InterPro" id="IPR036743">
    <property type="entry name" value="ARPC5_sf"/>
</dbReference>
<dbReference type="SUPFAM" id="SSF69103">
    <property type="entry name" value="Arp2/3 complex 16 kDa subunit ARPC5"/>
    <property type="match status" value="1"/>
</dbReference>
<protein>
    <submittedName>
        <fullName evidence="5">Actin-related protein 2/3 complex subunit 5</fullName>
    </submittedName>
</protein>
<comment type="similarity">
    <text evidence="2">Belongs to the ARPC5 family.</text>
</comment>
<evidence type="ECO:0000256" key="3">
    <source>
        <dbReference type="ARBA" id="ARBA00022490"/>
    </source>
</evidence>
<keyword evidence="4" id="KW-0206">Cytoskeleton</keyword>
<dbReference type="HOGENOM" id="CLU_2656353_0_0_1"/>
<gene>
    <name evidence="5" type="ORF">BN7_3917</name>
</gene>
<reference evidence="5 6" key="1">
    <citation type="journal article" date="2012" name="Eukaryot. Cell">
        <title>Draft genome sequence of Wickerhamomyces ciferrii NRRL Y-1031 F-60-10.</title>
        <authorList>
            <person name="Schneider J."/>
            <person name="Andrea H."/>
            <person name="Blom J."/>
            <person name="Jaenicke S."/>
            <person name="Ruckert C."/>
            <person name="Schorsch C."/>
            <person name="Szczepanowski R."/>
            <person name="Farwick M."/>
            <person name="Goesmann A."/>
            <person name="Puhler A."/>
            <person name="Schaffer S."/>
            <person name="Tauch A."/>
            <person name="Kohler T."/>
            <person name="Brinkrolf K."/>
        </authorList>
    </citation>
    <scope>NUCLEOTIDE SEQUENCE [LARGE SCALE GENOMIC DNA]</scope>
    <source>
        <strain evidence="6">ATCC 14091 / BCRC 22168 / CBS 111 / JCM 3599 / NBRC 0793 / NRRL Y-1031 F-60-10</strain>
    </source>
</reference>
<organism evidence="5 6">
    <name type="scientific">Wickerhamomyces ciferrii (strain ATCC 14091 / BCRC 22168 / CBS 111 / JCM 3599 / NBRC 0793 / NRRL Y-1031 F-60-10)</name>
    <name type="common">Yeast</name>
    <name type="synonym">Pichia ciferrii</name>
    <dbReference type="NCBI Taxonomy" id="1206466"/>
    <lineage>
        <taxon>Eukaryota</taxon>
        <taxon>Fungi</taxon>
        <taxon>Dikarya</taxon>
        <taxon>Ascomycota</taxon>
        <taxon>Saccharomycotina</taxon>
        <taxon>Saccharomycetes</taxon>
        <taxon>Phaffomycetales</taxon>
        <taxon>Wickerhamomycetaceae</taxon>
        <taxon>Wickerhamomyces</taxon>
    </lineage>
</organism>
<dbReference type="STRING" id="1206466.K0KSM8"/>
<dbReference type="GO" id="GO:0005885">
    <property type="term" value="C:Arp2/3 protein complex"/>
    <property type="evidence" value="ECO:0007669"/>
    <property type="project" value="InterPro"/>
</dbReference>
<dbReference type="AlphaFoldDB" id="K0KSM8"/>
<dbReference type="InParanoid" id="K0KSM8"/>